<proteinExistence type="predicted"/>
<dbReference type="AlphaFoldDB" id="A0AAE3HF03"/>
<evidence type="ECO:0000313" key="3">
    <source>
        <dbReference type="Proteomes" id="UP001205748"/>
    </source>
</evidence>
<reference evidence="2" key="1">
    <citation type="submission" date="2022-07" db="EMBL/GenBank/DDBJ databases">
        <title>Enhanced cultured diversity of the mouse gut microbiota enables custom-made synthetic communities.</title>
        <authorList>
            <person name="Afrizal A."/>
        </authorList>
    </citation>
    <scope>NUCLEOTIDE SEQUENCE</scope>
    <source>
        <strain evidence="2">DSM 28593</strain>
    </source>
</reference>
<evidence type="ECO:0000313" key="2">
    <source>
        <dbReference type="EMBL" id="MCR1899376.1"/>
    </source>
</evidence>
<dbReference type="SUPFAM" id="SSF51338">
    <property type="entry name" value="Composite domain of metallo-dependent hydrolases"/>
    <property type="match status" value="1"/>
</dbReference>
<dbReference type="InterPro" id="IPR051781">
    <property type="entry name" value="Metallo-dep_Hydrolase"/>
</dbReference>
<sequence>MILIRNAKIWTMSGEIIQEGSILIEKGKIKEVGQDVVAPLDAKIIDAEGGNILPGFIEAHCHIGLFEDGLGFEGEDGNEMTHPITPNLRAIDAINPMDRSFQEARENGITTCITGPGSTNVIGGQFAAVKTYGQRVEDMLLKEPIAMKCAFGENPKRVYSSQKKSPVTRMATAALLREALMEAKEYAKKKERAESEKDQPKWDMKMESLVKVLNKEIPLKAHAHRADDILTAIRVAKEFDVNMTLDHCTEGHLIADIIKEEGLDAIVGPTLSSRSKIELNNLTFKTPEVLNKKGVRIALTTDHPVVPVQYLPVCAALATREGMEELEALRAITLYPAQIVGIEDRVGSIEVGKDADLVLIKDHPLDFRSKVRMTIINGEVVYDRGEIA</sequence>
<dbReference type="SUPFAM" id="SSF51556">
    <property type="entry name" value="Metallo-dependent hydrolases"/>
    <property type="match status" value="1"/>
</dbReference>
<comment type="caution">
    <text evidence="2">The sequence shown here is derived from an EMBL/GenBank/DDBJ whole genome shotgun (WGS) entry which is preliminary data.</text>
</comment>
<dbReference type="Pfam" id="PF01979">
    <property type="entry name" value="Amidohydro_1"/>
    <property type="match status" value="1"/>
</dbReference>
<dbReference type="GO" id="GO:0016810">
    <property type="term" value="F:hydrolase activity, acting on carbon-nitrogen (but not peptide) bonds"/>
    <property type="evidence" value="ECO:0007669"/>
    <property type="project" value="InterPro"/>
</dbReference>
<dbReference type="Gene3D" id="2.30.40.10">
    <property type="entry name" value="Urease, subunit C, domain 1"/>
    <property type="match status" value="1"/>
</dbReference>
<dbReference type="RefSeq" id="WP_257531681.1">
    <property type="nucleotide sequence ID" value="NZ_JANKAS010000009.1"/>
</dbReference>
<dbReference type="Gene3D" id="3.20.20.140">
    <property type="entry name" value="Metal-dependent hydrolases"/>
    <property type="match status" value="1"/>
</dbReference>
<dbReference type="PANTHER" id="PTHR43135">
    <property type="entry name" value="ALPHA-D-RIBOSE 1-METHYLPHOSPHONATE 5-TRIPHOSPHATE DIPHOSPHATASE"/>
    <property type="match status" value="1"/>
</dbReference>
<dbReference type="InterPro" id="IPR011059">
    <property type="entry name" value="Metal-dep_hydrolase_composite"/>
</dbReference>
<keyword evidence="3" id="KW-1185">Reference proteome</keyword>
<gene>
    <name evidence="2" type="ORF">NSA47_10310</name>
</gene>
<evidence type="ECO:0000259" key="1">
    <source>
        <dbReference type="Pfam" id="PF01979"/>
    </source>
</evidence>
<name>A0AAE3HF03_9FIRM</name>
<dbReference type="Proteomes" id="UP001205748">
    <property type="component" value="Unassembled WGS sequence"/>
</dbReference>
<dbReference type="EMBL" id="JANKAS010000009">
    <property type="protein sequence ID" value="MCR1899376.1"/>
    <property type="molecule type" value="Genomic_DNA"/>
</dbReference>
<protein>
    <submittedName>
        <fullName evidence="2">Amidohydrolase</fullName>
    </submittedName>
</protein>
<dbReference type="CDD" id="cd01309">
    <property type="entry name" value="Met_dep_hydrolase_C"/>
    <property type="match status" value="1"/>
</dbReference>
<organism evidence="2 3">
    <name type="scientific">Irregularibacter muris</name>
    <dbReference type="NCBI Taxonomy" id="1796619"/>
    <lineage>
        <taxon>Bacteria</taxon>
        <taxon>Bacillati</taxon>
        <taxon>Bacillota</taxon>
        <taxon>Clostridia</taxon>
        <taxon>Eubacteriales</taxon>
        <taxon>Eubacteriaceae</taxon>
        <taxon>Irregularibacter</taxon>
    </lineage>
</organism>
<dbReference type="InterPro" id="IPR032466">
    <property type="entry name" value="Metal_Hydrolase"/>
</dbReference>
<dbReference type="InterPro" id="IPR006680">
    <property type="entry name" value="Amidohydro-rel"/>
</dbReference>
<accession>A0AAE3HF03</accession>
<dbReference type="PANTHER" id="PTHR43135:SF3">
    <property type="entry name" value="ALPHA-D-RIBOSE 1-METHYLPHOSPHONATE 5-TRIPHOSPHATE DIPHOSPHATASE"/>
    <property type="match status" value="1"/>
</dbReference>
<feature type="domain" description="Amidohydrolase-related" evidence="1">
    <location>
        <begin position="52"/>
        <end position="381"/>
    </location>
</feature>